<dbReference type="Pfam" id="PF16951">
    <property type="entry name" value="MaAIMP_sms"/>
    <property type="match status" value="1"/>
</dbReference>
<proteinExistence type="predicted"/>
<dbReference type="AlphaFoldDB" id="A0A7T7M951"/>
<gene>
    <name evidence="3" type="ORF">JG540_06325</name>
</gene>
<accession>A0A7T7M951</accession>
<keyword evidence="2" id="KW-0812">Transmembrane</keyword>
<protein>
    <submittedName>
        <fullName evidence="3">Methionine/alanine import family NSS transporter small subunit</fullName>
    </submittedName>
</protein>
<dbReference type="KEGG" id="awe:JG540_06325"/>
<reference evidence="3 4" key="1">
    <citation type="submission" date="2020-12" db="EMBL/GenBank/DDBJ databases">
        <authorList>
            <person name="Zhou J."/>
        </authorList>
    </citation>
    <scope>NUCLEOTIDE SEQUENCE [LARGE SCALE GENOMIC DNA]</scope>
    <source>
        <strain evidence="3 4">CCUG 61299</strain>
    </source>
</reference>
<dbReference type="NCBIfam" id="NF033493">
    <property type="entry name" value="MetS_like_NSS"/>
    <property type="match status" value="1"/>
</dbReference>
<evidence type="ECO:0000256" key="1">
    <source>
        <dbReference type="SAM" id="MobiDB-lite"/>
    </source>
</evidence>
<feature type="compositionally biased region" description="Basic and acidic residues" evidence="1">
    <location>
        <begin position="45"/>
        <end position="62"/>
    </location>
</feature>
<sequence>MTGSAIALMLVTVVIIWGGLTASVTALVLRGRREQREALGAAHARAHEHLHDSSQDSHPQQD</sequence>
<evidence type="ECO:0000256" key="2">
    <source>
        <dbReference type="SAM" id="Phobius"/>
    </source>
</evidence>
<evidence type="ECO:0000313" key="4">
    <source>
        <dbReference type="Proteomes" id="UP000595895"/>
    </source>
</evidence>
<feature type="transmembrane region" description="Helical" evidence="2">
    <location>
        <begin position="6"/>
        <end position="29"/>
    </location>
</feature>
<organism evidence="3 4">
    <name type="scientific">Actinomyces weissii</name>
    <dbReference type="NCBI Taxonomy" id="675090"/>
    <lineage>
        <taxon>Bacteria</taxon>
        <taxon>Bacillati</taxon>
        <taxon>Actinomycetota</taxon>
        <taxon>Actinomycetes</taxon>
        <taxon>Actinomycetales</taxon>
        <taxon>Actinomycetaceae</taxon>
        <taxon>Actinomyces</taxon>
    </lineage>
</organism>
<dbReference type="Proteomes" id="UP000595895">
    <property type="component" value="Chromosome"/>
</dbReference>
<dbReference type="InterPro" id="IPR031596">
    <property type="entry name" value="MaAIMP_sms"/>
</dbReference>
<keyword evidence="2" id="KW-1133">Transmembrane helix</keyword>
<keyword evidence="4" id="KW-1185">Reference proteome</keyword>
<feature type="region of interest" description="Disordered" evidence="1">
    <location>
        <begin position="38"/>
        <end position="62"/>
    </location>
</feature>
<dbReference type="RefSeq" id="WP_200274797.1">
    <property type="nucleotide sequence ID" value="NZ_CP066802.1"/>
</dbReference>
<dbReference type="EMBL" id="CP066802">
    <property type="protein sequence ID" value="QQM66707.1"/>
    <property type="molecule type" value="Genomic_DNA"/>
</dbReference>
<keyword evidence="2" id="KW-0472">Membrane</keyword>
<evidence type="ECO:0000313" key="3">
    <source>
        <dbReference type="EMBL" id="QQM66707.1"/>
    </source>
</evidence>
<name>A0A7T7M951_9ACTO</name>